<protein>
    <submittedName>
        <fullName evidence="2">Uncharacterized protein</fullName>
    </submittedName>
</protein>
<dbReference type="RefSeq" id="WP_284328210.1">
    <property type="nucleotide sequence ID" value="NZ_BSUN01000001.1"/>
</dbReference>
<dbReference type="EMBL" id="BSUN01000001">
    <property type="protein sequence ID" value="GMA35816.1"/>
    <property type="molecule type" value="Genomic_DNA"/>
</dbReference>
<dbReference type="Proteomes" id="UP001157125">
    <property type="component" value="Unassembled WGS sequence"/>
</dbReference>
<evidence type="ECO:0000313" key="2">
    <source>
        <dbReference type="EMBL" id="GMA35816.1"/>
    </source>
</evidence>
<evidence type="ECO:0000313" key="3">
    <source>
        <dbReference type="Proteomes" id="UP001157125"/>
    </source>
</evidence>
<reference evidence="3" key="1">
    <citation type="journal article" date="2019" name="Int. J. Syst. Evol. Microbiol.">
        <title>The Global Catalogue of Microorganisms (GCM) 10K type strain sequencing project: providing services to taxonomists for standard genome sequencing and annotation.</title>
        <authorList>
            <consortium name="The Broad Institute Genomics Platform"/>
            <consortium name="The Broad Institute Genome Sequencing Center for Infectious Disease"/>
            <person name="Wu L."/>
            <person name="Ma J."/>
        </authorList>
    </citation>
    <scope>NUCLEOTIDE SEQUENCE [LARGE SCALE GENOMIC DNA]</scope>
    <source>
        <strain evidence="3">NBRC 112299</strain>
    </source>
</reference>
<proteinExistence type="predicted"/>
<feature type="region of interest" description="Disordered" evidence="1">
    <location>
        <begin position="151"/>
        <end position="173"/>
    </location>
</feature>
<organism evidence="2 3">
    <name type="scientific">Demequina litorisediminis</name>
    <dbReference type="NCBI Taxonomy" id="1849022"/>
    <lineage>
        <taxon>Bacteria</taxon>
        <taxon>Bacillati</taxon>
        <taxon>Actinomycetota</taxon>
        <taxon>Actinomycetes</taxon>
        <taxon>Micrococcales</taxon>
        <taxon>Demequinaceae</taxon>
        <taxon>Demequina</taxon>
    </lineage>
</organism>
<gene>
    <name evidence="2" type="ORF">GCM10025876_20200</name>
</gene>
<sequence length="288" mass="30012">MATTSSWCSRRRTASPWSLVFTGEASVTGPVTTATVDGHTVVTLTEEPSETTVVDIDGTRILILDEASATRAYVLDVFGRERLILADQPVTATAGDLVVHPEAPLTSLAILPGVGGLAAAGGTAARTSSPAADALTWSRWTVSAAAGPVALDTPGDLTATAPSPERGGPMDRLSAPTDFSDAARVEVAIPASVVSGADRALLRVEWTGDVGRALRHGEVVSDHFWHGRAWDIDVTDGEDVTLALLPWSDATGVWVDPSVRPVPAGVSVRALTIHRIGRVTLSATEEAR</sequence>
<name>A0ABQ6IDS4_9MICO</name>
<evidence type="ECO:0000256" key="1">
    <source>
        <dbReference type="SAM" id="MobiDB-lite"/>
    </source>
</evidence>
<accession>A0ABQ6IDS4</accession>
<keyword evidence="3" id="KW-1185">Reference proteome</keyword>
<comment type="caution">
    <text evidence="2">The sequence shown here is derived from an EMBL/GenBank/DDBJ whole genome shotgun (WGS) entry which is preliminary data.</text>
</comment>